<evidence type="ECO:0000256" key="6">
    <source>
        <dbReference type="SAM" id="MobiDB-lite"/>
    </source>
</evidence>
<dbReference type="Pfam" id="PF00082">
    <property type="entry name" value="Peptidase_S8"/>
    <property type="match status" value="1"/>
</dbReference>
<evidence type="ECO:0000313" key="10">
    <source>
        <dbReference type="EMBL" id="PAU45832.1"/>
    </source>
</evidence>
<dbReference type="InterPro" id="IPR015500">
    <property type="entry name" value="Peptidase_S8_subtilisin-rel"/>
</dbReference>
<sequence>MPRPVRRALHSALPLLGALAVLAGGFTTPAAAEDMRARQWYLDSMRADDIWKVSRGEGVTVAVLDSGVDSSVPELNGQVLKGVDMSVRPLDANQDQDGHGTGMAALIAGKAVGEGIHGLAPGVKILPVRTAPDTTDRLWGKAIRYAVDNGARVINISMAGPGNLENSPLTEAAVKYALSKGSLIFAGSGNDGEDGNLTNFPAAIPGVVSVGAIDQSGTVTKWSNSASNVALAAPGDEIPGRCRKSEGFCATTGTSAATAIVSASAALIWAKHPGWTNNQVLRVMMDTAGKPTTGKVPSIYIGYGIVRPRKVLVDGEGDPGPADVNPLLAAAGASTSKQPSPQPSQEKKSDSKAHAPAPEKTENASGSSGNTGLWIGIGAGAAVVVAGAATAALVRQRKRAAAQAMYADPYSPTAPPPPPYGPGCGQ</sequence>
<evidence type="ECO:0000256" key="8">
    <source>
        <dbReference type="SAM" id="SignalP"/>
    </source>
</evidence>
<dbReference type="InterPro" id="IPR000209">
    <property type="entry name" value="Peptidase_S8/S53_dom"/>
</dbReference>
<keyword evidence="7" id="KW-0472">Membrane</keyword>
<keyword evidence="2 5" id="KW-0645">Protease</keyword>
<evidence type="ECO:0000313" key="11">
    <source>
        <dbReference type="Proteomes" id="UP000218944"/>
    </source>
</evidence>
<keyword evidence="4 5" id="KW-0720">Serine protease</keyword>
<feature type="chain" id="PRO_5039187295" evidence="8">
    <location>
        <begin position="24"/>
        <end position="426"/>
    </location>
</feature>
<evidence type="ECO:0000256" key="4">
    <source>
        <dbReference type="ARBA" id="ARBA00022825"/>
    </source>
</evidence>
<feature type="compositionally biased region" description="Pro residues" evidence="6">
    <location>
        <begin position="412"/>
        <end position="426"/>
    </location>
</feature>
<feature type="region of interest" description="Disordered" evidence="6">
    <location>
        <begin position="314"/>
        <end position="369"/>
    </location>
</feature>
<evidence type="ECO:0000259" key="9">
    <source>
        <dbReference type="Pfam" id="PF00082"/>
    </source>
</evidence>
<evidence type="ECO:0000256" key="5">
    <source>
        <dbReference type="PROSITE-ProRule" id="PRU01240"/>
    </source>
</evidence>
<feature type="active site" description="Charge relay system" evidence="5">
    <location>
        <position position="99"/>
    </location>
</feature>
<name>A0A2A2D3E4_9ACTN</name>
<feature type="active site" description="Charge relay system" evidence="5">
    <location>
        <position position="65"/>
    </location>
</feature>
<feature type="transmembrane region" description="Helical" evidence="7">
    <location>
        <begin position="373"/>
        <end position="394"/>
    </location>
</feature>
<proteinExistence type="inferred from homology"/>
<gene>
    <name evidence="10" type="ORF">CK936_27360</name>
</gene>
<comment type="similarity">
    <text evidence="1 5">Belongs to the peptidase S8 family.</text>
</comment>
<keyword evidence="11" id="KW-1185">Reference proteome</keyword>
<keyword evidence="7" id="KW-0812">Transmembrane</keyword>
<dbReference type="Gene3D" id="3.40.50.200">
    <property type="entry name" value="Peptidase S8/S53 domain"/>
    <property type="match status" value="1"/>
</dbReference>
<protein>
    <submittedName>
        <fullName evidence="10">Serine protease</fullName>
    </submittedName>
</protein>
<feature type="signal peptide" evidence="8">
    <location>
        <begin position="1"/>
        <end position="23"/>
    </location>
</feature>
<dbReference type="InterPro" id="IPR050131">
    <property type="entry name" value="Peptidase_S8_subtilisin-like"/>
</dbReference>
<evidence type="ECO:0000256" key="2">
    <source>
        <dbReference type="ARBA" id="ARBA00022670"/>
    </source>
</evidence>
<dbReference type="InterPro" id="IPR036852">
    <property type="entry name" value="Peptidase_S8/S53_dom_sf"/>
</dbReference>
<dbReference type="GO" id="GO:0006508">
    <property type="term" value="P:proteolysis"/>
    <property type="evidence" value="ECO:0007669"/>
    <property type="project" value="UniProtKB-KW"/>
</dbReference>
<accession>A0A2A2D3E4</accession>
<dbReference type="PROSITE" id="PS51892">
    <property type="entry name" value="SUBTILASE"/>
    <property type="match status" value="1"/>
</dbReference>
<dbReference type="SUPFAM" id="SSF52743">
    <property type="entry name" value="Subtilisin-like"/>
    <property type="match status" value="1"/>
</dbReference>
<evidence type="ECO:0000256" key="3">
    <source>
        <dbReference type="ARBA" id="ARBA00022801"/>
    </source>
</evidence>
<comment type="caution">
    <text evidence="10">The sequence shown here is derived from an EMBL/GenBank/DDBJ whole genome shotgun (WGS) entry which is preliminary data.</text>
</comment>
<dbReference type="GO" id="GO:0004252">
    <property type="term" value="F:serine-type endopeptidase activity"/>
    <property type="evidence" value="ECO:0007669"/>
    <property type="project" value="UniProtKB-UniRule"/>
</dbReference>
<dbReference type="AlphaFoldDB" id="A0A2A2D3E4"/>
<feature type="region of interest" description="Disordered" evidence="6">
    <location>
        <begin position="397"/>
        <end position="426"/>
    </location>
</feature>
<organism evidence="10 11">
    <name type="scientific">Streptomyces albireticuli</name>
    <dbReference type="NCBI Taxonomy" id="1940"/>
    <lineage>
        <taxon>Bacteria</taxon>
        <taxon>Bacillati</taxon>
        <taxon>Actinomycetota</taxon>
        <taxon>Actinomycetes</taxon>
        <taxon>Kitasatosporales</taxon>
        <taxon>Streptomycetaceae</taxon>
        <taxon>Streptomyces</taxon>
    </lineage>
</organism>
<evidence type="ECO:0000256" key="7">
    <source>
        <dbReference type="SAM" id="Phobius"/>
    </source>
</evidence>
<dbReference type="PANTHER" id="PTHR43806:SF11">
    <property type="entry name" value="CEREVISIN-RELATED"/>
    <property type="match status" value="1"/>
</dbReference>
<keyword evidence="8" id="KW-0732">Signal</keyword>
<dbReference type="Proteomes" id="UP000218944">
    <property type="component" value="Unassembled WGS sequence"/>
</dbReference>
<evidence type="ECO:0000256" key="1">
    <source>
        <dbReference type="ARBA" id="ARBA00011073"/>
    </source>
</evidence>
<feature type="domain" description="Peptidase S8/S53" evidence="9">
    <location>
        <begin position="56"/>
        <end position="295"/>
    </location>
</feature>
<dbReference type="PANTHER" id="PTHR43806">
    <property type="entry name" value="PEPTIDASE S8"/>
    <property type="match status" value="1"/>
</dbReference>
<keyword evidence="7" id="KW-1133">Transmembrane helix</keyword>
<keyword evidence="3 5" id="KW-0378">Hydrolase</keyword>
<dbReference type="EMBL" id="NSJV01000527">
    <property type="protein sequence ID" value="PAU45832.1"/>
    <property type="molecule type" value="Genomic_DNA"/>
</dbReference>
<feature type="compositionally biased region" description="Basic and acidic residues" evidence="6">
    <location>
        <begin position="345"/>
        <end position="362"/>
    </location>
</feature>
<feature type="active site" description="Charge relay system" evidence="5">
    <location>
        <position position="255"/>
    </location>
</feature>
<dbReference type="PRINTS" id="PR00723">
    <property type="entry name" value="SUBTILISIN"/>
</dbReference>
<reference evidence="10 11" key="1">
    <citation type="submission" date="2017-08" db="EMBL/GenBank/DDBJ databases">
        <title>Genome sequence of Streptomyces albireticuli NRRL B-1670.</title>
        <authorList>
            <person name="Graham D.E."/>
            <person name="Mahan K.M."/>
            <person name="Klingeman D.M."/>
            <person name="Hettich R.L."/>
            <person name="Parry R.J."/>
            <person name="Spain J.C."/>
        </authorList>
    </citation>
    <scope>NUCLEOTIDE SEQUENCE [LARGE SCALE GENOMIC DNA]</scope>
    <source>
        <strain evidence="10 11">NRRL B-1670</strain>
    </source>
</reference>